<dbReference type="OrthoDB" id="9989103at2759"/>
<feature type="region of interest" description="Disordered" evidence="1">
    <location>
        <begin position="1"/>
        <end position="46"/>
    </location>
</feature>
<comment type="caution">
    <text evidence="3">The sequence shown here is derived from an EMBL/GenBank/DDBJ whole genome shotgun (WGS) entry which is preliminary data.</text>
</comment>
<feature type="compositionally biased region" description="Basic and acidic residues" evidence="1">
    <location>
        <begin position="1"/>
        <end position="14"/>
    </location>
</feature>
<evidence type="ECO:0000313" key="3">
    <source>
        <dbReference type="EMBL" id="CAF1116385.1"/>
    </source>
</evidence>
<proteinExistence type="predicted"/>
<accession>A0A814Q844</accession>
<dbReference type="AlphaFoldDB" id="A0A814Q844"/>
<gene>
    <name evidence="3" type="ORF">EDS130_LOCUS20807</name>
</gene>
<feature type="compositionally biased region" description="Polar residues" evidence="1">
    <location>
        <begin position="15"/>
        <end position="46"/>
    </location>
</feature>
<organism evidence="3 4">
    <name type="scientific">Adineta ricciae</name>
    <name type="common">Rotifer</name>
    <dbReference type="NCBI Taxonomy" id="249248"/>
    <lineage>
        <taxon>Eukaryota</taxon>
        <taxon>Metazoa</taxon>
        <taxon>Spiralia</taxon>
        <taxon>Gnathifera</taxon>
        <taxon>Rotifera</taxon>
        <taxon>Eurotatoria</taxon>
        <taxon>Bdelloidea</taxon>
        <taxon>Adinetida</taxon>
        <taxon>Adinetidae</taxon>
        <taxon>Adineta</taxon>
    </lineage>
</organism>
<dbReference type="Gene3D" id="2.40.50.90">
    <property type="match status" value="1"/>
</dbReference>
<dbReference type="SUPFAM" id="SSF63748">
    <property type="entry name" value="Tudor/PWWP/MBT"/>
    <property type="match status" value="2"/>
</dbReference>
<reference evidence="3" key="1">
    <citation type="submission" date="2021-02" db="EMBL/GenBank/DDBJ databases">
        <authorList>
            <person name="Nowell W R."/>
        </authorList>
    </citation>
    <scope>NUCLEOTIDE SEQUENCE</scope>
</reference>
<protein>
    <recommendedName>
        <fullName evidence="2">Tudor domain-containing protein</fullName>
    </recommendedName>
</protein>
<dbReference type="EMBL" id="CAJNOJ010000103">
    <property type="protein sequence ID" value="CAF1116385.1"/>
    <property type="molecule type" value="Genomic_DNA"/>
</dbReference>
<dbReference type="InterPro" id="IPR035437">
    <property type="entry name" value="SNase_OB-fold_sf"/>
</dbReference>
<evidence type="ECO:0000313" key="4">
    <source>
        <dbReference type="Proteomes" id="UP000663852"/>
    </source>
</evidence>
<dbReference type="Gene3D" id="2.30.30.140">
    <property type="match status" value="2"/>
</dbReference>
<feature type="domain" description="Tudor" evidence="2">
    <location>
        <begin position="391"/>
        <end position="433"/>
    </location>
</feature>
<evidence type="ECO:0000256" key="1">
    <source>
        <dbReference type="SAM" id="MobiDB-lite"/>
    </source>
</evidence>
<dbReference type="InterPro" id="IPR002999">
    <property type="entry name" value="Tudor"/>
</dbReference>
<feature type="domain" description="Tudor" evidence="2">
    <location>
        <begin position="89"/>
        <end position="212"/>
    </location>
</feature>
<dbReference type="Proteomes" id="UP000663852">
    <property type="component" value="Unassembled WGS sequence"/>
</dbReference>
<sequence length="544" mass="63812">MKEESCDEELHSDPETNNDQSWTRTVKTPTKPFSNFYATKQSSSSGFGSQYKLSEQLANTSNNSNDETVFEFDLLDIPMHKPRLERSQVHTNVRVSHVDEHLAFVYIMLNEDWLTATRMLNDTFQQNLLDKQSAVEFSTLKIDGYYMCKSQSSWFRCRLLTKTNSIPNKENLLTVHLIDWGMERQIPISDLREMSSSMSRQPICCVQCRLSGVTNGPLASVTTLASCYQLLNYHDYEVRVLSNDLILLNHNNESINDQIINLLNPDLTMRKEEYLEDEFRHQTILNVADEYWSILASYRGDDHQTNDFYVLMCDKTTTEVDKALAAIDYHQYNTKEPRTMHPLCIKPRMMVVAPWKNEKHGDGSVGYYRAWIRSVEGWLSLIFSRFQLVHLGDMCRIVFVDYGNECDIERSKLLSCPPSVSCLPWLAIRVRFQQYLTHDEFKRFWYRTDAHWIKIKVNRIHTSHYTIQVYIDYTLAILPEDRRAKLHAKDKSDESQEPQLIENDPSSLLLYEIRKKLNLLSDKLDDNEKKNEKRYDQLLKSFQH</sequence>
<dbReference type="Pfam" id="PF00567">
    <property type="entry name" value="TUDOR"/>
    <property type="match status" value="2"/>
</dbReference>
<name>A0A814Q844_ADIRI</name>
<evidence type="ECO:0000259" key="2">
    <source>
        <dbReference type="Pfam" id="PF00567"/>
    </source>
</evidence>